<accession>A0ABY4WM58</accession>
<reference evidence="2" key="1">
    <citation type="submission" date="2022-06" db="EMBL/GenBank/DDBJ databases">
        <title>Genome sequencing of Brevibacillus sp. BB3-R1.</title>
        <authorList>
            <person name="Heo J."/>
            <person name="Lee D."/>
            <person name="Won M."/>
            <person name="Han B.-H."/>
            <person name="Hong S.-B."/>
            <person name="Kwon S.-W."/>
        </authorList>
    </citation>
    <scope>NUCLEOTIDE SEQUENCE</scope>
    <source>
        <strain evidence="2">BB3-R1</strain>
    </source>
</reference>
<evidence type="ECO:0000313" key="2">
    <source>
        <dbReference type="EMBL" id="USG68232.1"/>
    </source>
</evidence>
<dbReference type="Gene3D" id="3.90.1200.10">
    <property type="match status" value="1"/>
</dbReference>
<dbReference type="PANTHER" id="PTHR41283">
    <property type="entry name" value="AMINOGLYCOSIDE PHOSPHOTRANSFERASE"/>
    <property type="match status" value="1"/>
</dbReference>
<sequence length="310" mass="36307">MDERSKAMQAMIPSLASATDIHRITEGFSSDHKYLVRYHNGQKLLLRTADIAHYERKSAEYHIMRSIKPYGAKSPLPLEFGKVEALGLCYYLLSYIEGEDARKTLPTYTTQEQYRIGWEAGRDLERLHQLPAPPSTPDWYDHIMKKHDRYLTAYQTCGVKLENDRQIIRFIEENEYVLKDRPNQFQHDDFHVGNIIVNERAYAGIIDFNRYDWGDPLFDFSKLALFSKECSVPFAKGQIDGYFAHQPIPEHFWTLYAIYAAMSVFSAIVWSVKETPDKVEEMRQRLHNLCVDHQYFESCIPVWYSNGLKE</sequence>
<gene>
    <name evidence="2" type="ORF">NDK47_13510</name>
</gene>
<evidence type="ECO:0000313" key="3">
    <source>
        <dbReference type="Proteomes" id="UP001056500"/>
    </source>
</evidence>
<organism evidence="2 3">
    <name type="scientific">Brevibacillus ruminantium</name>
    <dbReference type="NCBI Taxonomy" id="2950604"/>
    <lineage>
        <taxon>Bacteria</taxon>
        <taxon>Bacillati</taxon>
        <taxon>Bacillota</taxon>
        <taxon>Bacilli</taxon>
        <taxon>Bacillales</taxon>
        <taxon>Paenibacillaceae</taxon>
        <taxon>Brevibacillus</taxon>
    </lineage>
</organism>
<dbReference type="RefSeq" id="WP_251875733.1">
    <property type="nucleotide sequence ID" value="NZ_CP098755.1"/>
</dbReference>
<proteinExistence type="predicted"/>
<protein>
    <submittedName>
        <fullName evidence="2">Aminoglycoside phosphotransferase family protein</fullName>
    </submittedName>
</protein>
<name>A0ABY4WM58_9BACL</name>
<dbReference type="Proteomes" id="UP001056500">
    <property type="component" value="Chromosome"/>
</dbReference>
<feature type="domain" description="Aminoglycoside phosphotransferase" evidence="1">
    <location>
        <begin position="21"/>
        <end position="244"/>
    </location>
</feature>
<dbReference type="InterPro" id="IPR002575">
    <property type="entry name" value="Aminoglycoside_PTrfase"/>
</dbReference>
<dbReference type="PANTHER" id="PTHR41283:SF1">
    <property type="entry name" value="AMINOGLYCOSIDE PHOSPHOTRANSFERASE DOMAIN-CONTAINING PROTEIN"/>
    <property type="match status" value="1"/>
</dbReference>
<evidence type="ECO:0000259" key="1">
    <source>
        <dbReference type="Pfam" id="PF01636"/>
    </source>
</evidence>
<dbReference type="InterPro" id="IPR011009">
    <property type="entry name" value="Kinase-like_dom_sf"/>
</dbReference>
<dbReference type="SUPFAM" id="SSF56112">
    <property type="entry name" value="Protein kinase-like (PK-like)"/>
    <property type="match status" value="1"/>
</dbReference>
<keyword evidence="3" id="KW-1185">Reference proteome</keyword>
<dbReference type="EMBL" id="CP098755">
    <property type="protein sequence ID" value="USG68232.1"/>
    <property type="molecule type" value="Genomic_DNA"/>
</dbReference>
<dbReference type="Pfam" id="PF01636">
    <property type="entry name" value="APH"/>
    <property type="match status" value="1"/>
</dbReference>